<gene>
    <name evidence="3" type="ORF">MFIFM68171_06111</name>
</gene>
<protein>
    <submittedName>
        <fullName evidence="3">Uncharacterized protein</fullName>
    </submittedName>
</protein>
<feature type="region of interest" description="Disordered" evidence="1">
    <location>
        <begin position="171"/>
        <end position="202"/>
    </location>
</feature>
<dbReference type="RefSeq" id="XP_070917632.1">
    <property type="nucleotide sequence ID" value="XM_071061531.1"/>
</dbReference>
<feature type="transmembrane region" description="Helical" evidence="2">
    <location>
        <begin position="377"/>
        <end position="395"/>
    </location>
</feature>
<comment type="caution">
    <text evidence="3">The sequence shown here is derived from an EMBL/GenBank/DDBJ whole genome shotgun (WGS) entry which is preliminary data.</text>
</comment>
<organism evidence="3 4">
    <name type="scientific">Madurella fahalii</name>
    <dbReference type="NCBI Taxonomy" id="1157608"/>
    <lineage>
        <taxon>Eukaryota</taxon>
        <taxon>Fungi</taxon>
        <taxon>Dikarya</taxon>
        <taxon>Ascomycota</taxon>
        <taxon>Pezizomycotina</taxon>
        <taxon>Sordariomycetes</taxon>
        <taxon>Sordariomycetidae</taxon>
        <taxon>Sordariales</taxon>
        <taxon>Sordariales incertae sedis</taxon>
        <taxon>Madurella</taxon>
    </lineage>
</organism>
<evidence type="ECO:0000313" key="4">
    <source>
        <dbReference type="Proteomes" id="UP001628179"/>
    </source>
</evidence>
<feature type="transmembrane region" description="Helical" evidence="2">
    <location>
        <begin position="407"/>
        <end position="427"/>
    </location>
</feature>
<keyword evidence="2" id="KW-1133">Transmembrane helix</keyword>
<sequence>MLLRIVASLPAGLVRSVPVPERVTVSGPGVSDHGKPNLVCFPTKVVEVVIFFLINHLIHAGSVQIGPGVSGFGAFIMMAQCLLNPATGIDQDSVKDGVEKETPSTETKQPRTYRCRIARNWEIDGPRSVWWSDVTEGRVGGTDVDSTVFGGFSLPPGYRWITVPRNVAVEPLDTSPSSPSAASTSSPASASDPASAAAATTVDPGLETRQQAAVMGLSATYSVIQPLAAVVQTASAGITLYRTRGDQIDRYGFTAFGLTVVPYLIMSIINFFAHIAIPKYRALFVVQSDIFEEAVARSGHSTPPPAIVGKLPPGEHPNLGLLDVDLESDPTGPVGWRTLRHRGKPGVQSILDTETIRTVVNLEPDARDKSRTRQKDYAGEVIVSLFPSVRLLGGATGRKPRHFLLHYAQWFASILVCPVSLTVIGIISRI</sequence>
<evidence type="ECO:0000313" key="3">
    <source>
        <dbReference type="EMBL" id="GAB1315901.1"/>
    </source>
</evidence>
<name>A0ABQ0GDQ5_9PEZI</name>
<feature type="transmembrane region" description="Helical" evidence="2">
    <location>
        <begin position="251"/>
        <end position="273"/>
    </location>
</feature>
<keyword evidence="2" id="KW-0812">Transmembrane</keyword>
<keyword evidence="2" id="KW-0472">Membrane</keyword>
<evidence type="ECO:0000256" key="2">
    <source>
        <dbReference type="SAM" id="Phobius"/>
    </source>
</evidence>
<dbReference type="Proteomes" id="UP001628179">
    <property type="component" value="Unassembled WGS sequence"/>
</dbReference>
<dbReference type="EMBL" id="BAAFSV010000003">
    <property type="protein sequence ID" value="GAB1315901.1"/>
    <property type="molecule type" value="Genomic_DNA"/>
</dbReference>
<proteinExistence type="predicted"/>
<reference evidence="3 4" key="1">
    <citation type="submission" date="2024-09" db="EMBL/GenBank/DDBJ databases">
        <title>Itraconazole resistance in Madurella fahalii resulting from another homologue of gene encoding cytochrome P450 14-alpha sterol demethylase (CYP51).</title>
        <authorList>
            <person name="Yoshioka I."/>
            <person name="Fahal A.H."/>
            <person name="Kaneko S."/>
            <person name="Yaguchi T."/>
        </authorList>
    </citation>
    <scope>NUCLEOTIDE SEQUENCE [LARGE SCALE GENOMIC DNA]</scope>
    <source>
        <strain evidence="3 4">IFM 68171</strain>
    </source>
</reference>
<feature type="compositionally biased region" description="Low complexity" evidence="1">
    <location>
        <begin position="173"/>
        <end position="201"/>
    </location>
</feature>
<accession>A0ABQ0GDQ5</accession>
<keyword evidence="4" id="KW-1185">Reference proteome</keyword>
<dbReference type="GeneID" id="98176854"/>
<evidence type="ECO:0000256" key="1">
    <source>
        <dbReference type="SAM" id="MobiDB-lite"/>
    </source>
</evidence>